<comment type="similarity">
    <text evidence="1">Belongs to the EXO5 family.</text>
</comment>
<dbReference type="Proteomes" id="UP001324115">
    <property type="component" value="Unassembled WGS sequence"/>
</dbReference>
<dbReference type="AlphaFoldDB" id="A0AAN7JCR6"/>
<reference evidence="3 4" key="1">
    <citation type="journal article" date="2023" name="G3 (Bethesda)">
        <title>A haplotype-resolved chromosome-scale genome for Quercus rubra L. provides insights into the genetics of adaptive traits for red oak species.</title>
        <authorList>
            <person name="Kapoor B."/>
            <person name="Jenkins J."/>
            <person name="Schmutz J."/>
            <person name="Zhebentyayeva T."/>
            <person name="Kuelheim C."/>
            <person name="Coggeshall M."/>
            <person name="Heim C."/>
            <person name="Lasky J.R."/>
            <person name="Leites L."/>
            <person name="Islam-Faridi N."/>
            <person name="Romero-Severson J."/>
            <person name="DeLeo V.L."/>
            <person name="Lucas S.M."/>
            <person name="Lazic D."/>
            <person name="Gailing O."/>
            <person name="Carlson J."/>
            <person name="Staton M."/>
        </authorList>
    </citation>
    <scope>NUCLEOTIDE SEQUENCE [LARGE SCALE GENOMIC DNA]</scope>
    <source>
        <strain evidence="3">Pseudo-F2</strain>
    </source>
</reference>
<name>A0AAN7JCR6_QUERU</name>
<dbReference type="GO" id="GO:0005634">
    <property type="term" value="C:nucleus"/>
    <property type="evidence" value="ECO:0007669"/>
    <property type="project" value="TreeGrafter"/>
</dbReference>
<dbReference type="InterPro" id="IPR011604">
    <property type="entry name" value="PDDEXK-like_dom_sf"/>
</dbReference>
<evidence type="ECO:0000256" key="2">
    <source>
        <dbReference type="SAM" id="MobiDB-lite"/>
    </source>
</evidence>
<dbReference type="Gene3D" id="3.90.320.10">
    <property type="match status" value="1"/>
</dbReference>
<comment type="caution">
    <text evidence="3">The sequence shown here is derived from an EMBL/GenBank/DDBJ whole genome shotgun (WGS) entry which is preliminary data.</text>
</comment>
<dbReference type="GO" id="GO:0045145">
    <property type="term" value="F:single-stranded DNA 5'-3' DNA exonuclease activity"/>
    <property type="evidence" value="ECO:0007669"/>
    <property type="project" value="InterPro"/>
</dbReference>
<sequence length="446" mass="50526">MNESHSELPFNTTTNYNSNSGVDIPIEHVSEEDMAAFEAALASASSSLSSSTASVLSSEEEMASIEASLASTRSSLSSSAVPAICSTSQSHSHSQYEFQRNARSIQSITVGAKRRLSFCTEPPDIEDLGSLRSNQKKKSRVADSFFHRFRIKTGLFVRDITETEWCEKQKEFELLLGQRKNTEAMKIGRARHAKLGEVVKKVDLHAKSDEDAWAVKLTNFIIGANQLLLNGLTRELPLIGFAEGVWMVGRVDEVRMPVTENDRNPILVDIKTRAQDTLPAEPQRRNGRLQLMCYKYLWDNLVADSFPFKQFFDFFSLDPYYILSKEIREKTAKSGFPVKTLDDVVRCYRNICSKLSPAKHELLLRYEYQKDNSVLGEDRFAFDSDWLKSQIVSCLEFWLGEREANCTPKEERWKCWYCDVSRSCPTKTNPDSTQGPITDNPNSTPS</sequence>
<feature type="region of interest" description="Disordered" evidence="2">
    <location>
        <begin position="1"/>
        <end position="21"/>
    </location>
</feature>
<evidence type="ECO:0008006" key="5">
    <source>
        <dbReference type="Google" id="ProtNLM"/>
    </source>
</evidence>
<proteinExistence type="inferred from homology"/>
<dbReference type="Pfam" id="PF09810">
    <property type="entry name" value="Exo5"/>
    <property type="match status" value="3"/>
</dbReference>
<dbReference type="GO" id="GO:0036297">
    <property type="term" value="P:interstrand cross-link repair"/>
    <property type="evidence" value="ECO:0007669"/>
    <property type="project" value="TreeGrafter"/>
</dbReference>
<organism evidence="3 4">
    <name type="scientific">Quercus rubra</name>
    <name type="common">Northern red oak</name>
    <name type="synonym">Quercus borealis</name>
    <dbReference type="NCBI Taxonomy" id="3512"/>
    <lineage>
        <taxon>Eukaryota</taxon>
        <taxon>Viridiplantae</taxon>
        <taxon>Streptophyta</taxon>
        <taxon>Embryophyta</taxon>
        <taxon>Tracheophyta</taxon>
        <taxon>Spermatophyta</taxon>
        <taxon>Magnoliopsida</taxon>
        <taxon>eudicotyledons</taxon>
        <taxon>Gunneridae</taxon>
        <taxon>Pentapetalae</taxon>
        <taxon>rosids</taxon>
        <taxon>fabids</taxon>
        <taxon>Fagales</taxon>
        <taxon>Fagaceae</taxon>
        <taxon>Quercus</taxon>
    </lineage>
</organism>
<accession>A0AAN7JCR6</accession>
<protein>
    <recommendedName>
        <fullName evidence="5">Exonuclease V, chloroplastic</fullName>
    </recommendedName>
</protein>
<gene>
    <name evidence="3" type="ORF">RGQ29_000444</name>
</gene>
<evidence type="ECO:0000256" key="1">
    <source>
        <dbReference type="ARBA" id="ARBA00009797"/>
    </source>
</evidence>
<dbReference type="EMBL" id="JAXUIC010000001">
    <property type="protein sequence ID" value="KAK4606177.1"/>
    <property type="molecule type" value="Genomic_DNA"/>
</dbReference>
<feature type="compositionally biased region" description="Polar residues" evidence="2">
    <location>
        <begin position="7"/>
        <end position="21"/>
    </location>
</feature>
<dbReference type="PANTHER" id="PTHR14464">
    <property type="entry name" value="EXONUCLEASE V"/>
    <property type="match status" value="1"/>
</dbReference>
<keyword evidence="4" id="KW-1185">Reference proteome</keyword>
<evidence type="ECO:0000313" key="4">
    <source>
        <dbReference type="Proteomes" id="UP001324115"/>
    </source>
</evidence>
<dbReference type="InterPro" id="IPR019190">
    <property type="entry name" value="EXOV"/>
</dbReference>
<feature type="region of interest" description="Disordered" evidence="2">
    <location>
        <begin position="425"/>
        <end position="446"/>
    </location>
</feature>
<dbReference type="PANTHER" id="PTHR14464:SF4">
    <property type="entry name" value="EXONUCLEASE V"/>
    <property type="match status" value="1"/>
</dbReference>
<evidence type="ECO:0000313" key="3">
    <source>
        <dbReference type="EMBL" id="KAK4606177.1"/>
    </source>
</evidence>